<reference evidence="4 5" key="1">
    <citation type="submission" date="2018-04" db="EMBL/GenBank/DDBJ databases">
        <title>Genome sequencing of Flavobacterium sp. HYN0048.</title>
        <authorList>
            <person name="Yi H."/>
            <person name="Baek C."/>
        </authorList>
    </citation>
    <scope>NUCLEOTIDE SEQUENCE [LARGE SCALE GENOMIC DNA]</scope>
    <source>
        <strain evidence="4 5">HYN0048</strain>
    </source>
</reference>
<feature type="domain" description="HTH tetR-type" evidence="3">
    <location>
        <begin position="2"/>
        <end position="62"/>
    </location>
</feature>
<gene>
    <name evidence="4" type="ORF">HYN48_02355</name>
</gene>
<organism evidence="4 5">
    <name type="scientific">Flavobacterium magnum</name>
    <dbReference type="NCBI Taxonomy" id="2162713"/>
    <lineage>
        <taxon>Bacteria</taxon>
        <taxon>Pseudomonadati</taxon>
        <taxon>Bacteroidota</taxon>
        <taxon>Flavobacteriia</taxon>
        <taxon>Flavobacteriales</taxon>
        <taxon>Flavobacteriaceae</taxon>
        <taxon>Flavobacterium</taxon>
    </lineage>
</organism>
<dbReference type="PANTHER" id="PTHR43479">
    <property type="entry name" value="ACREF/ENVCD OPERON REPRESSOR-RELATED"/>
    <property type="match status" value="1"/>
</dbReference>
<evidence type="ECO:0000256" key="1">
    <source>
        <dbReference type="ARBA" id="ARBA00023125"/>
    </source>
</evidence>
<dbReference type="InterPro" id="IPR050624">
    <property type="entry name" value="HTH-type_Tx_Regulator"/>
</dbReference>
<protein>
    <submittedName>
        <fullName evidence="4">TetR/AcrR family transcriptional regulator</fullName>
    </submittedName>
</protein>
<dbReference type="RefSeq" id="WP_108373282.1">
    <property type="nucleotide sequence ID" value="NZ_CP028811.1"/>
</dbReference>
<proteinExistence type="predicted"/>
<dbReference type="OrthoDB" id="881297at2"/>
<feature type="DNA-binding region" description="H-T-H motif" evidence="2">
    <location>
        <begin position="25"/>
        <end position="44"/>
    </location>
</feature>
<name>A0A2S0RJG6_9FLAO</name>
<dbReference type="SUPFAM" id="SSF46689">
    <property type="entry name" value="Homeodomain-like"/>
    <property type="match status" value="1"/>
</dbReference>
<dbReference type="Proteomes" id="UP000244193">
    <property type="component" value="Chromosome"/>
</dbReference>
<evidence type="ECO:0000313" key="4">
    <source>
        <dbReference type="EMBL" id="AWA31348.1"/>
    </source>
</evidence>
<dbReference type="GO" id="GO:0003677">
    <property type="term" value="F:DNA binding"/>
    <property type="evidence" value="ECO:0007669"/>
    <property type="project" value="UniProtKB-UniRule"/>
</dbReference>
<evidence type="ECO:0000259" key="3">
    <source>
        <dbReference type="PROSITE" id="PS50977"/>
    </source>
</evidence>
<dbReference type="EMBL" id="CP028811">
    <property type="protein sequence ID" value="AWA31348.1"/>
    <property type="molecule type" value="Genomic_DNA"/>
</dbReference>
<accession>A0A2S0RJG6</accession>
<keyword evidence="1 2" id="KW-0238">DNA-binding</keyword>
<sequence length="203" mass="23877">MENPKIKIIERAADLFLKLGFKSITMDDIATDMGISKKTIYKYFENKELLIEATTEMVQQQIKQAMETIFSENHNPVCENFEIRKMFKELFQAAHTSPLYQLRKHYPEIHHKVMAFQFEECAGFIRHNVVKGIEQGYYREDIPLEHIVKFYYALIFSINENTILEKDALVLELSALEYHTRAIATEKGLAELEKHLHLNKNHQ</sequence>
<evidence type="ECO:0000313" key="5">
    <source>
        <dbReference type="Proteomes" id="UP000244193"/>
    </source>
</evidence>
<dbReference type="InterPro" id="IPR036271">
    <property type="entry name" value="Tet_transcr_reg_TetR-rel_C_sf"/>
</dbReference>
<evidence type="ECO:0000256" key="2">
    <source>
        <dbReference type="PROSITE-ProRule" id="PRU00335"/>
    </source>
</evidence>
<keyword evidence="5" id="KW-1185">Reference proteome</keyword>
<dbReference type="Gene3D" id="1.10.357.10">
    <property type="entry name" value="Tetracycline Repressor, domain 2"/>
    <property type="match status" value="1"/>
</dbReference>
<dbReference type="InterPro" id="IPR009057">
    <property type="entry name" value="Homeodomain-like_sf"/>
</dbReference>
<dbReference type="Pfam" id="PF00440">
    <property type="entry name" value="TetR_N"/>
    <property type="match status" value="1"/>
</dbReference>
<dbReference type="PROSITE" id="PS50977">
    <property type="entry name" value="HTH_TETR_2"/>
    <property type="match status" value="1"/>
</dbReference>
<dbReference type="PRINTS" id="PR00455">
    <property type="entry name" value="HTHTETR"/>
</dbReference>
<dbReference type="AlphaFoldDB" id="A0A2S0RJG6"/>
<dbReference type="InterPro" id="IPR001647">
    <property type="entry name" value="HTH_TetR"/>
</dbReference>
<dbReference type="PANTHER" id="PTHR43479:SF11">
    <property type="entry name" value="ACREF_ENVCD OPERON REPRESSOR-RELATED"/>
    <property type="match status" value="1"/>
</dbReference>
<dbReference type="KEGG" id="fmg:HYN48_02355"/>
<dbReference type="SUPFAM" id="SSF48498">
    <property type="entry name" value="Tetracyclin repressor-like, C-terminal domain"/>
    <property type="match status" value="1"/>
</dbReference>